<comment type="caution">
    <text evidence="1">The sequence shown here is derived from an EMBL/GenBank/DDBJ whole genome shotgun (WGS) entry which is preliminary data.</text>
</comment>
<keyword evidence="2" id="KW-1185">Reference proteome</keyword>
<evidence type="ECO:0000313" key="2">
    <source>
        <dbReference type="Proteomes" id="UP001201980"/>
    </source>
</evidence>
<accession>A0AAD5RM28</accession>
<evidence type="ECO:0008006" key="3">
    <source>
        <dbReference type="Google" id="ProtNLM"/>
    </source>
</evidence>
<proteinExistence type="predicted"/>
<organism evidence="1 2">
    <name type="scientific">Zalerion maritima</name>
    <dbReference type="NCBI Taxonomy" id="339359"/>
    <lineage>
        <taxon>Eukaryota</taxon>
        <taxon>Fungi</taxon>
        <taxon>Dikarya</taxon>
        <taxon>Ascomycota</taxon>
        <taxon>Pezizomycotina</taxon>
        <taxon>Sordariomycetes</taxon>
        <taxon>Lulworthiomycetidae</taxon>
        <taxon>Lulworthiales</taxon>
        <taxon>Lulworthiaceae</taxon>
        <taxon>Zalerion</taxon>
    </lineage>
</organism>
<name>A0AAD5RM28_9PEZI</name>
<gene>
    <name evidence="1" type="ORF">MKZ38_004469</name>
</gene>
<sequence length="432" mass="50005">MVIAKRPAPIPTNLGFHLMELVPWTISRFWRLADDHLSPVQIAARQGILDILTRDTAEYDQSFGSGEKGQLWRFDMMALTLEHLSILCDDFFFQSQIMQMTTIQVVPDSEQPRLHGMAHRRGGLKNGRFCIRLVLKSYWEYLDEWRGGTIGTLFEAILHEMVHVWLYCVCSGIDNELCKENSNIYVEGFTGQGHGPAFHALNNAAVDEVRRWDTPLGKTFGIRAIHPRCEREQKTFRAGVDTGCFAADQEYREHQGILQFFKDRPTSEKDGYMMKRRFYIPNMLDAETFLKVEISPKITSSRRKNIDALMARPGSKEARDKAIRKTLKSARSDVLPRRVQKAARQAWVNWDANTPEDLDGHRRQFHRLDAVAQCTQDPECKAEFCCDHSMYRKGDIAGRLTVVSLRLRDEGRTIWDKVEENEEKVDWLSWMF</sequence>
<reference evidence="1" key="1">
    <citation type="submission" date="2022-07" db="EMBL/GenBank/DDBJ databases">
        <title>Draft genome sequence of Zalerion maritima ATCC 34329, a (micro)plastics degrading marine fungus.</title>
        <authorList>
            <person name="Paco A."/>
            <person name="Goncalves M.F.M."/>
            <person name="Rocha-Santos T.A.P."/>
            <person name="Alves A."/>
        </authorList>
    </citation>
    <scope>NUCLEOTIDE SEQUENCE</scope>
    <source>
        <strain evidence="1">ATCC 34329</strain>
    </source>
</reference>
<evidence type="ECO:0000313" key="1">
    <source>
        <dbReference type="EMBL" id="KAJ2897692.1"/>
    </source>
</evidence>
<protein>
    <recommendedName>
        <fullName evidence="3">SprT-like domain-containing protein</fullName>
    </recommendedName>
</protein>
<dbReference type="Proteomes" id="UP001201980">
    <property type="component" value="Unassembled WGS sequence"/>
</dbReference>
<dbReference type="AlphaFoldDB" id="A0AAD5RM28"/>
<dbReference type="EMBL" id="JAKWBI020000260">
    <property type="protein sequence ID" value="KAJ2897692.1"/>
    <property type="molecule type" value="Genomic_DNA"/>
</dbReference>